<feature type="compositionally biased region" description="Polar residues" evidence="1">
    <location>
        <begin position="1"/>
        <end position="17"/>
    </location>
</feature>
<gene>
    <name evidence="2" type="ORF">BJ875DRAFT_93727</name>
</gene>
<dbReference type="SUPFAM" id="SSF53335">
    <property type="entry name" value="S-adenosyl-L-methionine-dependent methyltransferases"/>
    <property type="match status" value="1"/>
</dbReference>
<feature type="compositionally biased region" description="Acidic residues" evidence="1">
    <location>
        <begin position="487"/>
        <end position="498"/>
    </location>
</feature>
<evidence type="ECO:0000313" key="3">
    <source>
        <dbReference type="Proteomes" id="UP000824998"/>
    </source>
</evidence>
<dbReference type="OrthoDB" id="417697at2759"/>
<dbReference type="InterPro" id="IPR029063">
    <property type="entry name" value="SAM-dependent_MTases_sf"/>
</dbReference>
<accession>A0A9P7YFJ5</accession>
<evidence type="ECO:0000256" key="1">
    <source>
        <dbReference type="SAM" id="MobiDB-lite"/>
    </source>
</evidence>
<feature type="region of interest" description="Disordered" evidence="1">
    <location>
        <begin position="1"/>
        <end position="23"/>
    </location>
</feature>
<dbReference type="AlphaFoldDB" id="A0A9P7YFJ5"/>
<comment type="caution">
    <text evidence="2">The sequence shown here is derived from an EMBL/GenBank/DDBJ whole genome shotgun (WGS) entry which is preliminary data.</text>
</comment>
<protein>
    <recommendedName>
        <fullName evidence="4">Methyltransferase domain-containing protein</fullName>
    </recommendedName>
</protein>
<keyword evidence="3" id="KW-1185">Reference proteome</keyword>
<dbReference type="Pfam" id="PF13489">
    <property type="entry name" value="Methyltransf_23"/>
    <property type="match status" value="1"/>
</dbReference>
<evidence type="ECO:0008006" key="4">
    <source>
        <dbReference type="Google" id="ProtNLM"/>
    </source>
</evidence>
<reference evidence="2" key="1">
    <citation type="journal article" date="2021" name="IMA Fungus">
        <title>Genomic characterization of three marine fungi, including Emericellopsis atlantica sp. nov. with signatures of a generalist lifestyle and marine biomass degradation.</title>
        <authorList>
            <person name="Hagestad O.C."/>
            <person name="Hou L."/>
            <person name="Andersen J.H."/>
            <person name="Hansen E.H."/>
            <person name="Altermark B."/>
            <person name="Li C."/>
            <person name="Kuhnert E."/>
            <person name="Cox R.J."/>
            <person name="Crous P.W."/>
            <person name="Spatafora J.W."/>
            <person name="Lail K."/>
            <person name="Amirebrahimi M."/>
            <person name="Lipzen A."/>
            <person name="Pangilinan J."/>
            <person name="Andreopoulos W."/>
            <person name="Hayes R.D."/>
            <person name="Ng V."/>
            <person name="Grigoriev I.V."/>
            <person name="Jackson S.A."/>
            <person name="Sutton T.D.S."/>
            <person name="Dobson A.D.W."/>
            <person name="Rama T."/>
        </authorList>
    </citation>
    <scope>NUCLEOTIDE SEQUENCE</scope>
    <source>
        <strain evidence="2">TRa018bII</strain>
    </source>
</reference>
<proteinExistence type="predicted"/>
<name>A0A9P7YFJ5_9HELO</name>
<feature type="region of interest" description="Disordered" evidence="1">
    <location>
        <begin position="457"/>
        <end position="498"/>
    </location>
</feature>
<sequence length="498" mass="56344">MAPQGKWQQSKVTQDPYSLNRDAKESARKGRLLKLTFKLRLTSFRLNLQHRLIVESCNFLVHPIALSSIFASKPSVVRIADFATGTAIWPDEVAKLFSSSYPHVKVEIEGFDISTKQFPPSAENLPNVKLMRHDVLQPMKEKYHGKYDCIHVRGLVTVLEDDQWAKVIATLKKCLKPGGWLIWIDPDMSTRGWKSINLPVPQPVPFSPYVPLNPVNSLLSFQIPNPLQVGIVTVNKWAYNLGRHLSCSNRLSDFFAEQGLQQIRHERVTMGGNDLESQKTATEQNASGVAAIIYRFAKMLGKEVDFDPNEMVREMMECCQEGLVWTRMDLNVVVGRKPGWTDLPRGTVVTENVYSQLPGHKTVEETFRKGPIPDFDECYEEKYVEDDQPDVGDARPCTTMEGFDKGLVRKRQFEEDAEEEQIWKKRCTKASHQSHEEGRVNGVLEEHQLHVAAQANGNFEESAHETPPGIVISAPPDVSNSHQGADLQDEICEENLEQ</sequence>
<dbReference type="EMBL" id="MU251563">
    <property type="protein sequence ID" value="KAG9232145.1"/>
    <property type="molecule type" value="Genomic_DNA"/>
</dbReference>
<evidence type="ECO:0000313" key="2">
    <source>
        <dbReference type="EMBL" id="KAG9232145.1"/>
    </source>
</evidence>
<dbReference type="Proteomes" id="UP000824998">
    <property type="component" value="Unassembled WGS sequence"/>
</dbReference>
<organism evidence="2 3">
    <name type="scientific">Amylocarpus encephaloides</name>
    <dbReference type="NCBI Taxonomy" id="45428"/>
    <lineage>
        <taxon>Eukaryota</taxon>
        <taxon>Fungi</taxon>
        <taxon>Dikarya</taxon>
        <taxon>Ascomycota</taxon>
        <taxon>Pezizomycotina</taxon>
        <taxon>Leotiomycetes</taxon>
        <taxon>Helotiales</taxon>
        <taxon>Helotiales incertae sedis</taxon>
        <taxon>Amylocarpus</taxon>
    </lineage>
</organism>
<dbReference type="CDD" id="cd02440">
    <property type="entry name" value="AdoMet_MTases"/>
    <property type="match status" value="1"/>
</dbReference>
<dbReference type="Gene3D" id="3.40.50.150">
    <property type="entry name" value="Vaccinia Virus protein VP39"/>
    <property type="match status" value="1"/>
</dbReference>